<keyword evidence="7 21" id="KW-0732">Signal</keyword>
<evidence type="ECO:0000256" key="7">
    <source>
        <dbReference type="ARBA" id="ARBA00022729"/>
    </source>
</evidence>
<dbReference type="PROSITE" id="PS50011">
    <property type="entry name" value="PROTEIN_KINASE_DOM"/>
    <property type="match status" value="1"/>
</dbReference>
<evidence type="ECO:0000256" key="20">
    <source>
        <dbReference type="SAM" id="Phobius"/>
    </source>
</evidence>
<evidence type="ECO:0000256" key="18">
    <source>
        <dbReference type="PROSITE-ProRule" id="PRU10141"/>
    </source>
</evidence>
<keyword evidence="4" id="KW-0433">Leucine-rich repeat</keyword>
<evidence type="ECO:0000256" key="12">
    <source>
        <dbReference type="ARBA" id="ARBA00022989"/>
    </source>
</evidence>
<evidence type="ECO:0000256" key="14">
    <source>
        <dbReference type="ARBA" id="ARBA00023170"/>
    </source>
</evidence>
<dbReference type="InterPro" id="IPR003591">
    <property type="entry name" value="Leu-rich_rpt_typical-subtyp"/>
</dbReference>
<keyword evidence="9 18" id="KW-0547">Nucleotide-binding</keyword>
<evidence type="ECO:0000256" key="15">
    <source>
        <dbReference type="ARBA" id="ARBA00023180"/>
    </source>
</evidence>
<evidence type="ECO:0000256" key="6">
    <source>
        <dbReference type="ARBA" id="ARBA00022692"/>
    </source>
</evidence>
<dbReference type="EC" id="2.7.11.1" evidence="2"/>
<evidence type="ECO:0000256" key="21">
    <source>
        <dbReference type="SAM" id="SignalP"/>
    </source>
</evidence>
<dbReference type="InterPro" id="IPR001245">
    <property type="entry name" value="Ser-Thr/Tyr_kinase_cat_dom"/>
</dbReference>
<evidence type="ECO:0000256" key="19">
    <source>
        <dbReference type="SAM" id="MobiDB-lite"/>
    </source>
</evidence>
<keyword evidence="14 23" id="KW-0675">Receptor</keyword>
<feature type="region of interest" description="Disordered" evidence="19">
    <location>
        <begin position="794"/>
        <end position="816"/>
    </location>
</feature>
<evidence type="ECO:0000256" key="17">
    <source>
        <dbReference type="ARBA" id="ARBA00048679"/>
    </source>
</evidence>
<keyword evidence="3" id="KW-0723">Serine/threonine-protein kinase</keyword>
<dbReference type="Pfam" id="PF08263">
    <property type="entry name" value="LRRNT_2"/>
    <property type="match status" value="1"/>
</dbReference>
<feature type="chain" id="PRO_5043619961" description="non-specific serine/threonine protein kinase" evidence="21">
    <location>
        <begin position="28"/>
        <end position="816"/>
    </location>
</feature>
<evidence type="ECO:0000256" key="3">
    <source>
        <dbReference type="ARBA" id="ARBA00022527"/>
    </source>
</evidence>
<dbReference type="PANTHER" id="PTHR45974">
    <property type="entry name" value="RECEPTOR-LIKE PROTEIN 55"/>
    <property type="match status" value="1"/>
</dbReference>
<reference evidence="23" key="1">
    <citation type="journal article" date="2023" name="Nat. Commun.">
        <title>Diploid and tetraploid genomes of Acorus and the evolution of monocots.</title>
        <authorList>
            <person name="Ma L."/>
            <person name="Liu K.W."/>
            <person name="Li Z."/>
            <person name="Hsiao Y.Y."/>
            <person name="Qi Y."/>
            <person name="Fu T."/>
            <person name="Tang G.D."/>
            <person name="Zhang D."/>
            <person name="Sun W.H."/>
            <person name="Liu D.K."/>
            <person name="Li Y."/>
            <person name="Chen G.Z."/>
            <person name="Liu X.D."/>
            <person name="Liao X.Y."/>
            <person name="Jiang Y.T."/>
            <person name="Yu X."/>
            <person name="Hao Y."/>
            <person name="Huang J."/>
            <person name="Zhao X.W."/>
            <person name="Ke S."/>
            <person name="Chen Y.Y."/>
            <person name="Wu W.L."/>
            <person name="Hsu J.L."/>
            <person name="Lin Y.F."/>
            <person name="Huang M.D."/>
            <person name="Li C.Y."/>
            <person name="Huang L."/>
            <person name="Wang Z.W."/>
            <person name="Zhao X."/>
            <person name="Zhong W.Y."/>
            <person name="Peng D.H."/>
            <person name="Ahmad S."/>
            <person name="Lan S."/>
            <person name="Zhang J.S."/>
            <person name="Tsai W.C."/>
            <person name="Van de Peer Y."/>
            <person name="Liu Z.J."/>
        </authorList>
    </citation>
    <scope>NUCLEOTIDE SEQUENCE</scope>
    <source>
        <strain evidence="23">CP</strain>
    </source>
</reference>
<dbReference type="InterPro" id="IPR017441">
    <property type="entry name" value="Protein_kinase_ATP_BS"/>
</dbReference>
<dbReference type="GO" id="GO:0004713">
    <property type="term" value="F:protein tyrosine kinase activity"/>
    <property type="evidence" value="ECO:0007669"/>
    <property type="project" value="InterPro"/>
</dbReference>
<dbReference type="GO" id="GO:0004674">
    <property type="term" value="F:protein serine/threonine kinase activity"/>
    <property type="evidence" value="ECO:0007669"/>
    <property type="project" value="UniProtKB-KW"/>
</dbReference>
<evidence type="ECO:0000256" key="10">
    <source>
        <dbReference type="ARBA" id="ARBA00022777"/>
    </source>
</evidence>
<proteinExistence type="predicted"/>
<accession>A0AAV9CBJ0</accession>
<comment type="subcellular location">
    <subcellularLocation>
        <location evidence="1">Cell membrane</location>
        <topology evidence="1">Single-pass membrane protein</topology>
    </subcellularLocation>
</comment>
<dbReference type="SMART" id="SM00369">
    <property type="entry name" value="LRR_TYP"/>
    <property type="match status" value="4"/>
</dbReference>
<keyword evidence="12 20" id="KW-1133">Transmembrane helix</keyword>
<organism evidence="23 24">
    <name type="scientific">Acorus calamus</name>
    <name type="common">Sweet flag</name>
    <dbReference type="NCBI Taxonomy" id="4465"/>
    <lineage>
        <taxon>Eukaryota</taxon>
        <taxon>Viridiplantae</taxon>
        <taxon>Streptophyta</taxon>
        <taxon>Embryophyta</taxon>
        <taxon>Tracheophyta</taxon>
        <taxon>Spermatophyta</taxon>
        <taxon>Magnoliopsida</taxon>
        <taxon>Liliopsida</taxon>
        <taxon>Acoraceae</taxon>
        <taxon>Acorus</taxon>
    </lineage>
</organism>
<dbReference type="InterPro" id="IPR032675">
    <property type="entry name" value="LRR_dom_sf"/>
</dbReference>
<dbReference type="Pfam" id="PF13855">
    <property type="entry name" value="LRR_8"/>
    <property type="match status" value="1"/>
</dbReference>
<evidence type="ECO:0000256" key="8">
    <source>
        <dbReference type="ARBA" id="ARBA00022737"/>
    </source>
</evidence>
<evidence type="ECO:0000256" key="11">
    <source>
        <dbReference type="ARBA" id="ARBA00022840"/>
    </source>
</evidence>
<dbReference type="InterPro" id="IPR000719">
    <property type="entry name" value="Prot_kinase_dom"/>
</dbReference>
<keyword evidence="11 18" id="KW-0067">ATP-binding</keyword>
<evidence type="ECO:0000256" key="4">
    <source>
        <dbReference type="ARBA" id="ARBA00022614"/>
    </source>
</evidence>
<dbReference type="Pfam" id="PF00560">
    <property type="entry name" value="LRR_1"/>
    <property type="match status" value="3"/>
</dbReference>
<name>A0AAV9CBJ0_ACOCL</name>
<dbReference type="Gene3D" id="3.80.10.10">
    <property type="entry name" value="Ribonuclease Inhibitor"/>
    <property type="match status" value="2"/>
</dbReference>
<keyword evidence="13 20" id="KW-0472">Membrane</keyword>
<dbReference type="SUPFAM" id="SSF56112">
    <property type="entry name" value="Protein kinase-like (PK-like)"/>
    <property type="match status" value="2"/>
</dbReference>
<dbReference type="GO" id="GO:0005524">
    <property type="term" value="F:ATP binding"/>
    <property type="evidence" value="ECO:0007669"/>
    <property type="project" value="UniProtKB-UniRule"/>
</dbReference>
<gene>
    <name evidence="23" type="ORF">QJS10_CPB20g00059</name>
</gene>
<comment type="catalytic activity">
    <reaction evidence="16">
        <text>L-threonyl-[protein] + ATP = O-phospho-L-threonyl-[protein] + ADP + H(+)</text>
        <dbReference type="Rhea" id="RHEA:46608"/>
        <dbReference type="Rhea" id="RHEA-COMP:11060"/>
        <dbReference type="Rhea" id="RHEA-COMP:11605"/>
        <dbReference type="ChEBI" id="CHEBI:15378"/>
        <dbReference type="ChEBI" id="CHEBI:30013"/>
        <dbReference type="ChEBI" id="CHEBI:30616"/>
        <dbReference type="ChEBI" id="CHEBI:61977"/>
        <dbReference type="ChEBI" id="CHEBI:456216"/>
        <dbReference type="EC" id="2.7.11.1"/>
    </reaction>
</comment>
<dbReference type="FunFam" id="3.80.10.10:FF:000387">
    <property type="entry name" value="Probable LRR receptor-like serine/threonine-protein kinase At1g06840"/>
    <property type="match status" value="1"/>
</dbReference>
<keyword evidence="6 20" id="KW-0812">Transmembrane</keyword>
<sequence>MISQARMFALKVIMATSLCCFVLSVGAQDTDPSEVGALRAIRSRLVDPNKYLNWSKGDPCKSNWTGVLCFYGPLDDGHLHVQEILLLNTNLSGSLAPEIGQLSYMRILDFMWNQLSGNIPKEIGNIKSLELMLLSGNKFSGSLPEEFGFLPNLSRIQIDSNNLSGPLPKSFANLTEMRHIHLNNNSISGQIPPELYVLPKLVHILLDNNNLSGYLPEEFSMLPALEILQLDNNNFSGSQIPASYGNMSRLLKLSLRNCSLQGPVPDLSKIPGLGYLDLSWNSLSGTIPSNRLSNNITTIILSNNQLNGTISRNFSGLPILQILSLENNLLTGSVPSNVWQNMTFNGTQRLILDFENNSLTSISGIPSPPANVTIMLKGNPACGNANTLNISQFCGFQDGEFTSLESLTNSSSSCPSQACPTDQSYEYVPTNPISCRCAAPIRVGYRMKSPGFSDFLPYMDPLERFLANGLQLNRSQLYMDSFAWENGPRLRLYIKLYPDNSSIFNVSEILRIRDLFTGWHIPHNDVFGPFELLNFTLLGPYAYVIPASQKSGLSRGSLAGILIGTIVGTITLSAAISLLIKRRGAGYRHTPSRKRLLSRVQMKVDGVKGFNYKEMSLATNNFSDSAQVGQGGYGKVYKGILADGTVVAIKRAQEDSLQGSKEFFTELELLSRLHHRNLVSLVGYCDEANEQVNTVHHQSGMLSSIVDSRMGDYPSDCLEKFAELALKCCQHESEARPSITEVVRELEMIMHMISESDVTPSDTNTSFSSGVFTPVSSSSMPTGSASMISSSITSTITSTNGSDPISRGVSSTIVPR</sequence>
<feature type="signal peptide" evidence="21">
    <location>
        <begin position="1"/>
        <end position="27"/>
    </location>
</feature>
<dbReference type="Proteomes" id="UP001180020">
    <property type="component" value="Unassembled WGS sequence"/>
</dbReference>
<dbReference type="SMART" id="SM00219">
    <property type="entry name" value="TyrKc"/>
    <property type="match status" value="1"/>
</dbReference>
<dbReference type="Gene3D" id="3.30.200.20">
    <property type="entry name" value="Phosphorylase Kinase, domain 1"/>
    <property type="match status" value="1"/>
</dbReference>
<dbReference type="AlphaFoldDB" id="A0AAV9CBJ0"/>
<dbReference type="Pfam" id="PF07714">
    <property type="entry name" value="PK_Tyr_Ser-Thr"/>
    <property type="match status" value="1"/>
</dbReference>
<keyword evidence="8" id="KW-0677">Repeat</keyword>
<dbReference type="InterPro" id="IPR001611">
    <property type="entry name" value="Leu-rich_rpt"/>
</dbReference>
<dbReference type="InterPro" id="IPR011009">
    <property type="entry name" value="Kinase-like_dom_sf"/>
</dbReference>
<feature type="binding site" evidence="18">
    <location>
        <position position="650"/>
    </location>
    <ligand>
        <name>ATP</name>
        <dbReference type="ChEBI" id="CHEBI:30616"/>
    </ligand>
</feature>
<evidence type="ECO:0000256" key="16">
    <source>
        <dbReference type="ARBA" id="ARBA00047899"/>
    </source>
</evidence>
<dbReference type="InterPro" id="IPR020635">
    <property type="entry name" value="Tyr_kinase_cat_dom"/>
</dbReference>
<keyword evidence="15" id="KW-0325">Glycoprotein</keyword>
<reference evidence="23" key="2">
    <citation type="submission" date="2023-06" db="EMBL/GenBank/DDBJ databases">
        <authorList>
            <person name="Ma L."/>
            <person name="Liu K.-W."/>
            <person name="Li Z."/>
            <person name="Hsiao Y.-Y."/>
            <person name="Qi Y."/>
            <person name="Fu T."/>
            <person name="Tang G."/>
            <person name="Zhang D."/>
            <person name="Sun W.-H."/>
            <person name="Liu D.-K."/>
            <person name="Li Y."/>
            <person name="Chen G.-Z."/>
            <person name="Liu X.-D."/>
            <person name="Liao X.-Y."/>
            <person name="Jiang Y.-T."/>
            <person name="Yu X."/>
            <person name="Hao Y."/>
            <person name="Huang J."/>
            <person name="Zhao X.-W."/>
            <person name="Ke S."/>
            <person name="Chen Y.-Y."/>
            <person name="Wu W.-L."/>
            <person name="Hsu J.-L."/>
            <person name="Lin Y.-F."/>
            <person name="Huang M.-D."/>
            <person name="Li C.-Y."/>
            <person name="Huang L."/>
            <person name="Wang Z.-W."/>
            <person name="Zhao X."/>
            <person name="Zhong W.-Y."/>
            <person name="Peng D.-H."/>
            <person name="Ahmad S."/>
            <person name="Lan S."/>
            <person name="Zhang J.-S."/>
            <person name="Tsai W.-C."/>
            <person name="Van De Peer Y."/>
            <person name="Liu Z.-J."/>
        </authorList>
    </citation>
    <scope>NUCLEOTIDE SEQUENCE</scope>
    <source>
        <strain evidence="23">CP</strain>
        <tissue evidence="23">Leaves</tissue>
    </source>
</reference>
<keyword evidence="5" id="KW-0808">Transferase</keyword>
<evidence type="ECO:0000259" key="22">
    <source>
        <dbReference type="PROSITE" id="PS50011"/>
    </source>
</evidence>
<keyword evidence="10 23" id="KW-0418">Kinase</keyword>
<evidence type="ECO:0000256" key="2">
    <source>
        <dbReference type="ARBA" id="ARBA00012513"/>
    </source>
</evidence>
<feature type="domain" description="Protein kinase" evidence="22">
    <location>
        <begin position="622"/>
        <end position="816"/>
    </location>
</feature>
<dbReference type="FunFam" id="3.30.200.20:FF:000039">
    <property type="entry name" value="receptor-like protein kinase FERONIA"/>
    <property type="match status" value="1"/>
</dbReference>
<evidence type="ECO:0000313" key="23">
    <source>
        <dbReference type="EMBL" id="KAK1285649.1"/>
    </source>
</evidence>
<protein>
    <recommendedName>
        <fullName evidence="2">non-specific serine/threonine protein kinase</fullName>
        <ecNumber evidence="2">2.7.11.1</ecNumber>
    </recommendedName>
</protein>
<keyword evidence="24" id="KW-1185">Reference proteome</keyword>
<evidence type="ECO:0000313" key="24">
    <source>
        <dbReference type="Proteomes" id="UP001180020"/>
    </source>
</evidence>
<comment type="caution">
    <text evidence="23">The sequence shown here is derived from an EMBL/GenBank/DDBJ whole genome shotgun (WGS) entry which is preliminary data.</text>
</comment>
<dbReference type="InterPro" id="IPR013210">
    <property type="entry name" value="LRR_N_plant-typ"/>
</dbReference>
<evidence type="ECO:0000256" key="13">
    <source>
        <dbReference type="ARBA" id="ARBA00023136"/>
    </source>
</evidence>
<comment type="catalytic activity">
    <reaction evidence="17">
        <text>L-seryl-[protein] + ATP = O-phospho-L-seryl-[protein] + ADP + H(+)</text>
        <dbReference type="Rhea" id="RHEA:17989"/>
        <dbReference type="Rhea" id="RHEA-COMP:9863"/>
        <dbReference type="Rhea" id="RHEA-COMP:11604"/>
        <dbReference type="ChEBI" id="CHEBI:15378"/>
        <dbReference type="ChEBI" id="CHEBI:29999"/>
        <dbReference type="ChEBI" id="CHEBI:30616"/>
        <dbReference type="ChEBI" id="CHEBI:83421"/>
        <dbReference type="ChEBI" id="CHEBI:456216"/>
        <dbReference type="EC" id="2.7.11.1"/>
    </reaction>
</comment>
<evidence type="ECO:0000256" key="5">
    <source>
        <dbReference type="ARBA" id="ARBA00022679"/>
    </source>
</evidence>
<dbReference type="GO" id="GO:0005886">
    <property type="term" value="C:plasma membrane"/>
    <property type="evidence" value="ECO:0007669"/>
    <property type="project" value="UniProtKB-SubCell"/>
</dbReference>
<evidence type="ECO:0000256" key="9">
    <source>
        <dbReference type="ARBA" id="ARBA00022741"/>
    </source>
</evidence>
<dbReference type="PROSITE" id="PS00107">
    <property type="entry name" value="PROTEIN_KINASE_ATP"/>
    <property type="match status" value="1"/>
</dbReference>
<dbReference type="PANTHER" id="PTHR45974:SF134">
    <property type="entry name" value="OS01G0960400 PROTEIN"/>
    <property type="match status" value="1"/>
</dbReference>
<evidence type="ECO:0000256" key="1">
    <source>
        <dbReference type="ARBA" id="ARBA00004162"/>
    </source>
</evidence>
<feature type="transmembrane region" description="Helical" evidence="20">
    <location>
        <begin position="558"/>
        <end position="580"/>
    </location>
</feature>
<dbReference type="EMBL" id="JAUJYO010000020">
    <property type="protein sequence ID" value="KAK1285649.1"/>
    <property type="molecule type" value="Genomic_DNA"/>
</dbReference>
<dbReference type="SUPFAM" id="SSF52058">
    <property type="entry name" value="L domain-like"/>
    <property type="match status" value="1"/>
</dbReference>